<evidence type="ECO:0000313" key="3">
    <source>
        <dbReference type="Proteomes" id="UP000701853"/>
    </source>
</evidence>
<dbReference type="AlphaFoldDB" id="A0A8J5ZJS4"/>
<feature type="domain" description="DUF7745" evidence="1">
    <location>
        <begin position="31"/>
        <end position="223"/>
    </location>
</feature>
<evidence type="ECO:0000313" key="2">
    <source>
        <dbReference type="EMBL" id="KAG8503580.1"/>
    </source>
</evidence>
<dbReference type="PANTHER" id="PTHR48200">
    <property type="entry name" value="PROTEIN, PUTATIVE-RELATED"/>
    <property type="match status" value="1"/>
</dbReference>
<dbReference type="EMBL" id="JAHUZN010000001">
    <property type="protein sequence ID" value="KAG8503580.1"/>
    <property type="molecule type" value="Genomic_DNA"/>
</dbReference>
<comment type="caution">
    <text evidence="2">The sequence shown here is derived from an EMBL/GenBank/DDBJ whole genome shotgun (WGS) entry which is preliminary data.</text>
</comment>
<gene>
    <name evidence="2" type="ORF">CXB51_001547</name>
</gene>
<dbReference type="PANTHER" id="PTHR48200:SF1">
    <property type="entry name" value="AMINOTRANSFERASE-LIKE PLANT MOBILE DOMAIN-CONTAINING PROTEIN"/>
    <property type="match status" value="1"/>
</dbReference>
<dbReference type="Proteomes" id="UP000701853">
    <property type="component" value="Chromosome 1"/>
</dbReference>
<evidence type="ECO:0000259" key="1">
    <source>
        <dbReference type="Pfam" id="PF24924"/>
    </source>
</evidence>
<name>A0A8J5ZJS4_9ROSI</name>
<dbReference type="OrthoDB" id="984336at2759"/>
<organism evidence="2 3">
    <name type="scientific">Gossypium anomalum</name>
    <dbReference type="NCBI Taxonomy" id="47600"/>
    <lineage>
        <taxon>Eukaryota</taxon>
        <taxon>Viridiplantae</taxon>
        <taxon>Streptophyta</taxon>
        <taxon>Embryophyta</taxon>
        <taxon>Tracheophyta</taxon>
        <taxon>Spermatophyta</taxon>
        <taxon>Magnoliopsida</taxon>
        <taxon>eudicotyledons</taxon>
        <taxon>Gunneridae</taxon>
        <taxon>Pentapetalae</taxon>
        <taxon>rosids</taxon>
        <taxon>malvids</taxon>
        <taxon>Malvales</taxon>
        <taxon>Malvaceae</taxon>
        <taxon>Malvoideae</taxon>
        <taxon>Gossypium</taxon>
    </lineage>
</organism>
<reference evidence="2 3" key="1">
    <citation type="journal article" date="2021" name="bioRxiv">
        <title>The Gossypium anomalum genome as a resource for cotton improvement and evolutionary analysis of hybrid incompatibility.</title>
        <authorList>
            <person name="Grover C.E."/>
            <person name="Yuan D."/>
            <person name="Arick M.A."/>
            <person name="Miller E.R."/>
            <person name="Hu G."/>
            <person name="Peterson D.G."/>
            <person name="Wendel J.F."/>
            <person name="Udall J.A."/>
        </authorList>
    </citation>
    <scope>NUCLEOTIDE SEQUENCE [LARGE SCALE GENOMIC DNA]</scope>
    <source>
        <strain evidence="2">JFW-Udall</strain>
        <tissue evidence="2">Leaf</tissue>
    </source>
</reference>
<sequence>MARIKEKGESKCIPWGALKDLIQTHPDEAKRVDIFALSLYGLMVFPRALGYVDEATTDLFYRLSKWVTSVPAILAETFRSLNACRRASADRFVGCAQLLLAWFYSHFRLIDRVVCRVFFEDYSPLKDIAASTRRVDSKDVEWRAPWMIPGEILYRCGSFDWVPLLGIWGAIGYAPLLVLRQHGLRQFIPITYGLVQSEFVYRGADYKRKVNEISSAWNKTCRLKGVAISPATTPGYVEGEVEGLMITSLGQAWKELDRWRNICK</sequence>
<keyword evidence="3" id="KW-1185">Reference proteome</keyword>
<dbReference type="Pfam" id="PF24924">
    <property type="entry name" value="DUF7745"/>
    <property type="match status" value="1"/>
</dbReference>
<protein>
    <recommendedName>
        <fullName evidence="1">DUF7745 domain-containing protein</fullName>
    </recommendedName>
</protein>
<proteinExistence type="predicted"/>
<dbReference type="InterPro" id="IPR056647">
    <property type="entry name" value="DUF7745"/>
</dbReference>
<accession>A0A8J5ZJS4</accession>